<dbReference type="Pfam" id="PF01582">
    <property type="entry name" value="TIR"/>
    <property type="match status" value="1"/>
</dbReference>
<dbReference type="PANTHER" id="PTHR11017">
    <property type="entry name" value="LEUCINE-RICH REPEAT-CONTAINING PROTEIN"/>
    <property type="match status" value="1"/>
</dbReference>
<gene>
    <name evidence="9" type="ORF">KC19_1G046500</name>
</gene>
<dbReference type="EMBL" id="CM026421">
    <property type="protein sequence ID" value="KAG0589766.1"/>
    <property type="molecule type" value="Genomic_DNA"/>
</dbReference>
<dbReference type="InterPro" id="IPR058192">
    <property type="entry name" value="WHD_ROQ1-like"/>
</dbReference>
<evidence type="ECO:0000256" key="5">
    <source>
        <dbReference type="ARBA" id="ARBA00022833"/>
    </source>
</evidence>
<dbReference type="InterPro" id="IPR000433">
    <property type="entry name" value="Znf_ZZ"/>
</dbReference>
<comment type="caution">
    <text evidence="9">The sequence shown here is derived from an EMBL/GenBank/DDBJ whole genome shotgun (WGS) entry which is preliminary data.</text>
</comment>
<dbReference type="Gene3D" id="3.30.60.90">
    <property type="match status" value="1"/>
</dbReference>
<dbReference type="InterPro" id="IPR043145">
    <property type="entry name" value="Znf_ZZ_sf"/>
</dbReference>
<evidence type="ECO:0000256" key="6">
    <source>
        <dbReference type="PROSITE-ProRule" id="PRU00228"/>
    </source>
</evidence>
<dbReference type="CDD" id="cd02249">
    <property type="entry name" value="ZZ"/>
    <property type="match status" value="1"/>
</dbReference>
<feature type="domain" description="TIR" evidence="7">
    <location>
        <begin position="44"/>
        <end position="213"/>
    </location>
</feature>
<proteinExistence type="predicted"/>
<dbReference type="GO" id="GO:0007165">
    <property type="term" value="P:signal transduction"/>
    <property type="evidence" value="ECO:0007669"/>
    <property type="project" value="InterPro"/>
</dbReference>
<evidence type="ECO:0000313" key="9">
    <source>
        <dbReference type="EMBL" id="KAG0589766.1"/>
    </source>
</evidence>
<keyword evidence="5" id="KW-0862">Zinc</keyword>
<evidence type="ECO:0000259" key="7">
    <source>
        <dbReference type="PROSITE" id="PS50104"/>
    </source>
</evidence>
<dbReference type="PROSITE" id="PS50135">
    <property type="entry name" value="ZF_ZZ_2"/>
    <property type="match status" value="1"/>
</dbReference>
<dbReference type="Pfam" id="PF00569">
    <property type="entry name" value="ZZ"/>
    <property type="match status" value="1"/>
</dbReference>
<dbReference type="SUPFAM" id="SSF52200">
    <property type="entry name" value="Toll/Interleukin receptor TIR domain"/>
    <property type="match status" value="1"/>
</dbReference>
<evidence type="ECO:0000256" key="3">
    <source>
        <dbReference type="ARBA" id="ARBA00022737"/>
    </source>
</evidence>
<dbReference type="InterPro" id="IPR042197">
    <property type="entry name" value="Apaf_helical"/>
</dbReference>
<dbReference type="Gene3D" id="1.10.8.430">
    <property type="entry name" value="Helical domain of apoptotic protease-activating factors"/>
    <property type="match status" value="1"/>
</dbReference>
<keyword evidence="10" id="KW-1185">Reference proteome</keyword>
<reference evidence="9" key="1">
    <citation type="submission" date="2020-06" db="EMBL/GenBank/DDBJ databases">
        <title>WGS assembly of Ceratodon purpureus strain R40.</title>
        <authorList>
            <person name="Carey S.B."/>
            <person name="Jenkins J."/>
            <person name="Shu S."/>
            <person name="Lovell J.T."/>
            <person name="Sreedasyam A."/>
            <person name="Maumus F."/>
            <person name="Tiley G.P."/>
            <person name="Fernandez-Pozo N."/>
            <person name="Barry K."/>
            <person name="Chen C."/>
            <person name="Wang M."/>
            <person name="Lipzen A."/>
            <person name="Daum C."/>
            <person name="Saski C.A."/>
            <person name="Payton A.C."/>
            <person name="Mcbreen J.C."/>
            <person name="Conrad R.E."/>
            <person name="Kollar L.M."/>
            <person name="Olsson S."/>
            <person name="Huttunen S."/>
            <person name="Landis J.B."/>
            <person name="Wickett N.J."/>
            <person name="Johnson M.G."/>
            <person name="Rensing S.A."/>
            <person name="Grimwood J."/>
            <person name="Schmutz J."/>
            <person name="Mcdaniel S.F."/>
        </authorList>
    </citation>
    <scope>NUCLEOTIDE SEQUENCE</scope>
    <source>
        <strain evidence="9">R40</strain>
    </source>
</reference>
<dbReference type="Gene3D" id="3.40.50.300">
    <property type="entry name" value="P-loop containing nucleotide triphosphate hydrolases"/>
    <property type="match status" value="1"/>
</dbReference>
<dbReference type="Proteomes" id="UP000822688">
    <property type="component" value="Chromosome 1"/>
</dbReference>
<dbReference type="InterPro" id="IPR032675">
    <property type="entry name" value="LRR_dom_sf"/>
</dbReference>
<evidence type="ECO:0000256" key="2">
    <source>
        <dbReference type="ARBA" id="ARBA00022723"/>
    </source>
</evidence>
<evidence type="ECO:0000256" key="1">
    <source>
        <dbReference type="ARBA" id="ARBA00022614"/>
    </source>
</evidence>
<organism evidence="9 10">
    <name type="scientific">Ceratodon purpureus</name>
    <name type="common">Fire moss</name>
    <name type="synonym">Dicranum purpureum</name>
    <dbReference type="NCBI Taxonomy" id="3225"/>
    <lineage>
        <taxon>Eukaryota</taxon>
        <taxon>Viridiplantae</taxon>
        <taxon>Streptophyta</taxon>
        <taxon>Embryophyta</taxon>
        <taxon>Bryophyta</taxon>
        <taxon>Bryophytina</taxon>
        <taxon>Bryopsida</taxon>
        <taxon>Dicranidae</taxon>
        <taxon>Pseudoditrichales</taxon>
        <taxon>Ditrichaceae</taxon>
        <taxon>Ceratodon</taxon>
    </lineage>
</organism>
<dbReference type="InterPro" id="IPR044974">
    <property type="entry name" value="Disease_R_plants"/>
</dbReference>
<dbReference type="PRINTS" id="PR00364">
    <property type="entry name" value="DISEASERSIST"/>
</dbReference>
<dbReference type="Pfam" id="PF00931">
    <property type="entry name" value="NB-ARC"/>
    <property type="match status" value="1"/>
</dbReference>
<keyword evidence="4 6" id="KW-0863">Zinc-finger</keyword>
<dbReference type="SUPFAM" id="SSF57850">
    <property type="entry name" value="RING/U-box"/>
    <property type="match status" value="1"/>
</dbReference>
<dbReference type="Gene3D" id="3.40.50.10140">
    <property type="entry name" value="Toll/interleukin-1 receptor homology (TIR) domain"/>
    <property type="match status" value="1"/>
</dbReference>
<dbReference type="SUPFAM" id="SSF52058">
    <property type="entry name" value="L domain-like"/>
    <property type="match status" value="1"/>
</dbReference>
<dbReference type="Pfam" id="PF23282">
    <property type="entry name" value="WHD_ROQ1"/>
    <property type="match status" value="1"/>
</dbReference>
<dbReference type="GO" id="GO:0008270">
    <property type="term" value="F:zinc ion binding"/>
    <property type="evidence" value="ECO:0007669"/>
    <property type="project" value="UniProtKB-KW"/>
</dbReference>
<dbReference type="InterPro" id="IPR002182">
    <property type="entry name" value="NB-ARC"/>
</dbReference>
<evidence type="ECO:0000256" key="4">
    <source>
        <dbReference type="ARBA" id="ARBA00022771"/>
    </source>
</evidence>
<dbReference type="Gene3D" id="3.80.10.10">
    <property type="entry name" value="Ribonuclease Inhibitor"/>
    <property type="match status" value="2"/>
</dbReference>
<dbReference type="GO" id="GO:0043531">
    <property type="term" value="F:ADP binding"/>
    <property type="evidence" value="ECO:0007669"/>
    <property type="project" value="InterPro"/>
</dbReference>
<accession>A0A8T0J3Y7</accession>
<dbReference type="SMART" id="SM00369">
    <property type="entry name" value="LRR_TYP"/>
    <property type="match status" value="4"/>
</dbReference>
<keyword evidence="2" id="KW-0479">Metal-binding</keyword>
<dbReference type="PROSITE" id="PS50104">
    <property type="entry name" value="TIR"/>
    <property type="match status" value="1"/>
</dbReference>
<evidence type="ECO:0008006" key="11">
    <source>
        <dbReference type="Google" id="ProtNLM"/>
    </source>
</evidence>
<name>A0A8T0J3Y7_CERPU</name>
<dbReference type="PANTHER" id="PTHR11017:SF385">
    <property type="entry name" value="DISEASE RESISTANCE PROTEIN (TIR-NBS-LRR CLASS)-RELATED"/>
    <property type="match status" value="1"/>
</dbReference>
<dbReference type="SUPFAM" id="SSF52540">
    <property type="entry name" value="P-loop containing nucleoside triphosphate hydrolases"/>
    <property type="match status" value="1"/>
</dbReference>
<evidence type="ECO:0000313" key="10">
    <source>
        <dbReference type="Proteomes" id="UP000822688"/>
    </source>
</evidence>
<dbReference type="InterPro" id="IPR000157">
    <property type="entry name" value="TIR_dom"/>
</dbReference>
<dbReference type="InterPro" id="IPR003591">
    <property type="entry name" value="Leu-rich_rpt_typical-subtyp"/>
</dbReference>
<dbReference type="SMART" id="SM00291">
    <property type="entry name" value="ZnF_ZZ"/>
    <property type="match status" value="1"/>
</dbReference>
<evidence type="ECO:0000259" key="8">
    <source>
        <dbReference type="PROSITE" id="PS50135"/>
    </source>
</evidence>
<keyword evidence="1" id="KW-0433">Leucine-rich repeat</keyword>
<feature type="domain" description="ZZ-type" evidence="8">
    <location>
        <begin position="1296"/>
        <end position="1349"/>
    </location>
</feature>
<sequence>MERFISSVSTCLEWLCSPANVPREGIADEHHHIGIAESSRRCRTKHDIFINHRGPDSKKKFVSHLAEALKSKGYAPFVDQDDLVQGEHAFKAINAAIQGASVHLALFTPRYAESKYCLDELADMVECVKRDPHGNVKLIPIFLNVTPSNLRFVEKGPYQKAFQKHKQEGRGSSIPVWKAALRDAADMMGFVDDNFRNESDLKKAILDRVEKITDLARVDRTQSVPTHNVGHEQLRGFALSILEPMGDNVAILGIWGAGGIGKTTLAKEIYNLYSTQRAFEYQTFLELGKGKDVAHLQKQVLDQLLDKKDGNATETYRSYFNKLVGVKVLVIIDDISYAQHFTDLVPDLKKLGAGSRIILTSRDKDVLDLVFKEAPRAYYLLEMQVLSPEESLELFCFHAFLNKAIPSDKHAFYSLAKKVANICKGLPLALEILGKHLYNRSEGEWEEEAREMSASSDVLDTLSISYKGLSSKSDKVMFLDIACHMVGILKGDAEDIWESCASRDSSPSCRSNRCLTSRKVKGSLQNLINKSLVKVDNDKRLTMHDLIQEMGRKMVRDELEDGKARECGQYSHLWDPADAEAVLTEEEGTKEVRGLSLAGLNGKIFKASAFQNMTEIHLLLLDGARIEGDFSQLSKKIRWMQWRNSFLSSLPLQLHYLNLTVLDLSNSKSLTQLWAEHDASQVPILLKVLILQNCISLEKIPENFKFLTRLRTLDLQGCKKLTFLPGSLGELKGLLSLNLSGCEGLETLPDSVVKLPVLQTFSMDGCVKIPNLPANFGDLGALVTFSAIGASRLTALPDSFSKLSRLDSLLVSDCHSLSQLPRSVKDLTHLRVFRAHHTAIRELPSDFGYLSSLVELVLTQCNQLERLPDSFGDLPKLEVLNLEKSLMFRKLSSNFGQLQKLSYLNLEHCPIEDGDIPCTFGGLEKLTHLYMQQNKMTKLPCSFKELTGLKHLNVQGSPNLVDVDSLPVVLEELELGDCPNVLEVSVKKLSNLKKLTLCNCTNLTKLQGVEHAESLEEMNVSGCCSLSELQNDPLKSTTTHCYVSGSGVCLKYNNEWNQAGAPVLQLVSYYDNVIGFVENSMTRKISAKEDANELCMETGIKSSDVAAVVLTVVAHDQGWSDFTHLHGRYNSNCDLEARIVRSEGGSDVEVFASRLFALRHADHKDQVYICTLRRSHPLIQGLKQGDKLCVYALSRYQKWGVTVMQGHLHVAYDQDTAEDYLFQNLVLRDNLSSSFRAQPFPKVRQAFTVNHLIFSAIKNSDGDLPVAVHARVVFQPLPVQVDGRAFNYKAVMVPSRQLRICDICSDVISERGYHCSTCADFDMCRSCNEVQQSVHPSDHPLTAFEASGHYEPIVLPYDESTVMNWGYVVRGWWWSESFPVSGDPPAAKMKRIHVTERSSESNPNYNIGYVVEVPQ</sequence>
<keyword evidence="3" id="KW-0677">Repeat</keyword>
<dbReference type="InterPro" id="IPR035897">
    <property type="entry name" value="Toll_tir_struct_dom_sf"/>
</dbReference>
<dbReference type="InterPro" id="IPR027417">
    <property type="entry name" value="P-loop_NTPase"/>
</dbReference>
<dbReference type="SMART" id="SM00255">
    <property type="entry name" value="TIR"/>
    <property type="match status" value="1"/>
</dbReference>
<dbReference type="GO" id="GO:0006952">
    <property type="term" value="P:defense response"/>
    <property type="evidence" value="ECO:0007669"/>
    <property type="project" value="InterPro"/>
</dbReference>
<protein>
    <recommendedName>
        <fullName evidence="11">TIR domain-containing protein</fullName>
    </recommendedName>
</protein>
<dbReference type="PROSITE" id="PS01357">
    <property type="entry name" value="ZF_ZZ_1"/>
    <property type="match status" value="1"/>
</dbReference>